<comment type="subunit">
    <text evidence="6">The basal body constitutes a major portion of the flagellar organelle and consists of a number of rings mounted on a central rod.</text>
</comment>
<proteinExistence type="inferred from homology"/>
<keyword evidence="4 6" id="KW-0975">Bacterial flagellum</keyword>
<comment type="function">
    <text evidence="5 6">Structural component of flagellum, the bacterial motility apparatus. Part of the rod structure of flagellar basal body.</text>
</comment>
<dbReference type="InterPro" id="IPR006300">
    <property type="entry name" value="FlgB"/>
</dbReference>
<evidence type="ECO:0000256" key="6">
    <source>
        <dbReference type="PIRNR" id="PIRNR002889"/>
    </source>
</evidence>
<dbReference type="PROSITE" id="PS00588">
    <property type="entry name" value="FLAGELLA_BB_ROD"/>
    <property type="match status" value="1"/>
</dbReference>
<reference evidence="7 8" key="1">
    <citation type="submission" date="2021-02" db="EMBL/GenBank/DDBJ databases">
        <title>FDA dAtabase for Regulatory Grade micrObial Sequences (FDA-ARGOS): Supporting development and validation of Infectious Disease Dx tests.</title>
        <authorList>
            <person name="Minogue T."/>
            <person name="Wolcott M."/>
            <person name="Wasieloski L."/>
            <person name="Aguilar W."/>
            <person name="Moore D."/>
            <person name="Jaissle J."/>
            <person name="Tallon L."/>
            <person name="Sadzewicz L."/>
            <person name="Zhao X."/>
            <person name="Boylan J."/>
            <person name="Ott S."/>
            <person name="Bowen H."/>
            <person name="Vavikolanu K."/>
            <person name="Mehta A."/>
            <person name="Aluvathingal J."/>
            <person name="Nadendla S."/>
            <person name="Yan Y."/>
            <person name="Sichtig H."/>
        </authorList>
    </citation>
    <scope>NUCLEOTIDE SEQUENCE [LARGE SCALE GENOMIC DNA]</scope>
    <source>
        <strain evidence="7 8">FDAARGOS_1272</strain>
    </source>
</reference>
<organism evidence="7 8">
    <name type="scientific">Burkholderia dolosa</name>
    <dbReference type="NCBI Taxonomy" id="152500"/>
    <lineage>
        <taxon>Bacteria</taxon>
        <taxon>Pseudomonadati</taxon>
        <taxon>Pseudomonadota</taxon>
        <taxon>Betaproteobacteria</taxon>
        <taxon>Burkholderiales</taxon>
        <taxon>Burkholderiaceae</taxon>
        <taxon>Burkholderia</taxon>
        <taxon>Burkholderia cepacia complex</taxon>
    </lineage>
</organism>
<gene>
    <name evidence="7" type="primary">flgB</name>
    <name evidence="7" type="ORF">I6K02_20295</name>
</gene>
<dbReference type="GO" id="GO:0030694">
    <property type="term" value="C:bacterial-type flagellum basal body, rod"/>
    <property type="evidence" value="ECO:0007669"/>
    <property type="project" value="InterPro"/>
</dbReference>
<evidence type="ECO:0000256" key="4">
    <source>
        <dbReference type="ARBA" id="ARBA00023143"/>
    </source>
</evidence>
<dbReference type="AlphaFoldDB" id="A0A892IIK8"/>
<protein>
    <recommendedName>
        <fullName evidence="3 6">Flagellar basal body rod protein FlgB</fullName>
    </recommendedName>
</protein>
<evidence type="ECO:0000256" key="1">
    <source>
        <dbReference type="ARBA" id="ARBA00004117"/>
    </source>
</evidence>
<name>A0A892IIK8_9BURK</name>
<keyword evidence="7" id="KW-0969">Cilium</keyword>
<comment type="similarity">
    <text evidence="2 6">Belongs to the flagella basal body rod proteins family.</text>
</comment>
<dbReference type="EMBL" id="CP069483">
    <property type="protein sequence ID" value="QRO80650.1"/>
    <property type="molecule type" value="Genomic_DNA"/>
</dbReference>
<accession>A0A892IIK8</accession>
<comment type="subcellular location">
    <subcellularLocation>
        <location evidence="1 6">Bacterial flagellum basal body</location>
    </subcellularLocation>
</comment>
<evidence type="ECO:0000256" key="5">
    <source>
        <dbReference type="ARBA" id="ARBA00024934"/>
    </source>
</evidence>
<dbReference type="RefSeq" id="WP_035975083.1">
    <property type="nucleotide sequence ID" value="NZ_CABVPR010000066.1"/>
</dbReference>
<keyword evidence="7" id="KW-0966">Cell projection</keyword>
<evidence type="ECO:0000313" key="7">
    <source>
        <dbReference type="EMBL" id="QRO80650.1"/>
    </source>
</evidence>
<evidence type="ECO:0000256" key="3">
    <source>
        <dbReference type="ARBA" id="ARBA00014376"/>
    </source>
</evidence>
<keyword evidence="8" id="KW-1185">Reference proteome</keyword>
<dbReference type="InterPro" id="IPR019776">
    <property type="entry name" value="Flagellar_basal_body_rod_CS"/>
</dbReference>
<keyword evidence="7" id="KW-0282">Flagellum</keyword>
<dbReference type="GO" id="GO:0071973">
    <property type="term" value="P:bacterial-type flagellum-dependent cell motility"/>
    <property type="evidence" value="ECO:0007669"/>
    <property type="project" value="InterPro"/>
</dbReference>
<dbReference type="Proteomes" id="UP000625568">
    <property type="component" value="Chromosome 2"/>
</dbReference>
<sequence length="121" mass="12909">MGLNFERDMGVHAAALKVRTERTRILASNLANGATPGFQARDIDFRASLERMLTDDAFAAAAHGGDAPKYRVPSRPSVDGNTVELGVEQAAFAQNAADFQASLTFLNMKIKGLRAAITGNT</sequence>
<dbReference type="GeneID" id="93130631"/>
<dbReference type="PIRSF" id="PIRSF002889">
    <property type="entry name" value="Rod_FlgB"/>
    <property type="match status" value="1"/>
</dbReference>
<dbReference type="NCBIfam" id="TIGR01396">
    <property type="entry name" value="FlgB"/>
    <property type="match status" value="1"/>
</dbReference>
<evidence type="ECO:0000256" key="2">
    <source>
        <dbReference type="ARBA" id="ARBA00009677"/>
    </source>
</evidence>
<evidence type="ECO:0000313" key="8">
    <source>
        <dbReference type="Proteomes" id="UP000625568"/>
    </source>
</evidence>